<keyword evidence="3" id="KW-1185">Reference proteome</keyword>
<accession>A0ABM7MUS6</accession>
<dbReference type="PANTHER" id="PTHR38595:SF1">
    <property type="entry name" value="TYPE VI SECRETION SYSTEM COMPONENT TSSE1"/>
    <property type="match status" value="1"/>
</dbReference>
<dbReference type="InterPro" id="IPR053176">
    <property type="entry name" value="T6SS_TssE1-like"/>
</dbReference>
<dbReference type="EMBL" id="AP024329">
    <property type="protein sequence ID" value="BCQ32814.1"/>
    <property type="molecule type" value="Genomic_DNA"/>
</dbReference>
<dbReference type="Proteomes" id="UP000677515">
    <property type="component" value="Chromosome"/>
</dbReference>
<proteinExistence type="predicted"/>
<dbReference type="Pfam" id="PF04965">
    <property type="entry name" value="GPW_gp25"/>
    <property type="match status" value="1"/>
</dbReference>
<dbReference type="PANTHER" id="PTHR38595">
    <property type="entry name" value="CYTOPLASMIC PROTEIN-RELATED"/>
    <property type="match status" value="1"/>
</dbReference>
<feature type="domain" description="IraD/Gp25-like" evidence="1">
    <location>
        <begin position="37"/>
        <end position="140"/>
    </location>
</feature>
<dbReference type="InterPro" id="IPR007048">
    <property type="entry name" value="IraD/Gp25-like"/>
</dbReference>
<protein>
    <submittedName>
        <fullName evidence="2">Lysozyme</fullName>
    </submittedName>
</protein>
<reference evidence="2 3" key="1">
    <citation type="submission" date="2021-01" db="EMBL/GenBank/DDBJ databases">
        <title>Complete genome sequence of Erwinia rhapontici MAFF 311153.</title>
        <authorList>
            <person name="Morohoshi T."/>
            <person name="Someya N."/>
        </authorList>
    </citation>
    <scope>NUCLEOTIDE SEQUENCE [LARGE SCALE GENOMIC DNA]</scope>
    <source>
        <strain evidence="2 3">MAFF 311153</strain>
    </source>
</reference>
<evidence type="ECO:0000313" key="2">
    <source>
        <dbReference type="EMBL" id="BCQ32814.1"/>
    </source>
</evidence>
<evidence type="ECO:0000313" key="3">
    <source>
        <dbReference type="Proteomes" id="UP000677515"/>
    </source>
</evidence>
<evidence type="ECO:0000259" key="1">
    <source>
        <dbReference type="Pfam" id="PF04965"/>
    </source>
</evidence>
<sequence>MEKKRQFLPTLLERLQDDEPKKSSERFDEFFFDSRKMRSIVQKDIATMLNNTNIEDSLDEYRHNLVADSVVNYGVSALVGSFANQHRWHSIEKNIRTAILRFETRIIPESLMVRSLLTEEHPTKNGMILFEIRGLIDWHPHPIDLCFHGRYDVETSHAEIKSM</sequence>
<gene>
    <name evidence="2" type="ORF">ERHA53_01570</name>
</gene>
<name>A0ABM7MUS6_ERWRD</name>
<dbReference type="SUPFAM" id="SSF160719">
    <property type="entry name" value="gpW/gp25-like"/>
    <property type="match status" value="1"/>
</dbReference>
<organism evidence="2 3">
    <name type="scientific">Erwinia rhapontici</name>
    <name type="common">Pectobacterium rhapontici</name>
    <dbReference type="NCBI Taxonomy" id="55212"/>
    <lineage>
        <taxon>Bacteria</taxon>
        <taxon>Pseudomonadati</taxon>
        <taxon>Pseudomonadota</taxon>
        <taxon>Gammaproteobacteria</taxon>
        <taxon>Enterobacterales</taxon>
        <taxon>Erwiniaceae</taxon>
        <taxon>Erwinia</taxon>
    </lineage>
</organism>
<dbReference type="RefSeq" id="WP_167864207.1">
    <property type="nucleotide sequence ID" value="NZ_AP024329.1"/>
</dbReference>